<dbReference type="PANTHER" id="PTHR10791:SF28">
    <property type="entry name" value="BIDIRECTIONAL SUGAR TRANSPORTER SWEET3"/>
    <property type="match status" value="1"/>
</dbReference>
<evidence type="ECO:0000256" key="1">
    <source>
        <dbReference type="ARBA" id="ARBA00004127"/>
    </source>
</evidence>
<feature type="transmembrane region" description="Helical" evidence="9">
    <location>
        <begin position="164"/>
        <end position="183"/>
    </location>
</feature>
<dbReference type="GO" id="GO:0051260">
    <property type="term" value="P:protein homooligomerization"/>
    <property type="evidence" value="ECO:0007669"/>
    <property type="project" value="UniProtKB-ARBA"/>
</dbReference>
<evidence type="ECO:0000256" key="7">
    <source>
        <dbReference type="ARBA" id="ARBA00022989"/>
    </source>
</evidence>
<feature type="transmembrane region" description="Helical" evidence="9">
    <location>
        <begin position="69"/>
        <end position="92"/>
    </location>
</feature>
<feature type="transmembrane region" description="Helical" evidence="9">
    <location>
        <begin position="131"/>
        <end position="152"/>
    </location>
</feature>
<proteinExistence type="inferred from homology"/>
<evidence type="ECO:0000256" key="6">
    <source>
        <dbReference type="ARBA" id="ARBA00022737"/>
    </source>
</evidence>
<protein>
    <recommendedName>
        <fullName evidence="9">Bidirectional sugar transporter SWEET</fullName>
    </recommendedName>
</protein>
<keyword evidence="11" id="KW-1185">Reference proteome</keyword>
<feature type="transmembrane region" description="Helical" evidence="9">
    <location>
        <begin position="39"/>
        <end position="57"/>
    </location>
</feature>
<evidence type="ECO:0000256" key="3">
    <source>
        <dbReference type="ARBA" id="ARBA00022448"/>
    </source>
</evidence>
<feature type="transmembrane region" description="Helical" evidence="9">
    <location>
        <begin position="6"/>
        <end position="27"/>
    </location>
</feature>
<comment type="caution">
    <text evidence="10">The sequence shown here is derived from an EMBL/GenBank/DDBJ whole genome shotgun (WGS) entry which is preliminary data.</text>
</comment>
<comment type="similarity">
    <text evidence="2 9">Belongs to the SWEET sugar transporter family.</text>
</comment>
<evidence type="ECO:0000256" key="5">
    <source>
        <dbReference type="ARBA" id="ARBA00022692"/>
    </source>
</evidence>
<dbReference type="AlphaFoldDB" id="A0AAV8SL94"/>
<dbReference type="FunFam" id="1.20.1280.290:FF:000002">
    <property type="entry name" value="Bidirectional sugar transporter SWEET"/>
    <property type="match status" value="1"/>
</dbReference>
<feature type="transmembrane region" description="Helical" evidence="9">
    <location>
        <begin position="189"/>
        <end position="210"/>
    </location>
</feature>
<dbReference type="Gene3D" id="1.20.1280.290">
    <property type="match status" value="2"/>
</dbReference>
<accession>A0AAV8SL94</accession>
<sequence length="246" mass="27605">MAILRLAVGVIGNVASLCLYSAPILTFARVIRKKNTEEFSCIPYIISVLTCLIYTFYGTPVVSYGWENLPLVTIDGIGLLLESSFIIIYICFAPAREKVKVAALSILTILSFLFVVLFSIFACHDRHHRKLFVGCIGVAAAVGMYGSPLVALKTVVETKSVEYMPFYLSFFTLISSILWMIFGLMILDFFIAAPSIVGSILGVLQLALYFKYRKRGMKEEPNKWDIEKNEEKSQVELQIVVKENMI</sequence>
<dbReference type="InterPro" id="IPR047664">
    <property type="entry name" value="SWEET"/>
</dbReference>
<dbReference type="EMBL" id="JAIWQS010000010">
    <property type="protein sequence ID" value="KAJ8753041.1"/>
    <property type="molecule type" value="Genomic_DNA"/>
</dbReference>
<gene>
    <name evidence="10" type="ORF">K2173_011809</name>
</gene>
<evidence type="ECO:0000313" key="11">
    <source>
        <dbReference type="Proteomes" id="UP001159364"/>
    </source>
</evidence>
<keyword evidence="8 9" id="KW-0472">Membrane</keyword>
<organism evidence="10 11">
    <name type="scientific">Erythroxylum novogranatense</name>
    <dbReference type="NCBI Taxonomy" id="1862640"/>
    <lineage>
        <taxon>Eukaryota</taxon>
        <taxon>Viridiplantae</taxon>
        <taxon>Streptophyta</taxon>
        <taxon>Embryophyta</taxon>
        <taxon>Tracheophyta</taxon>
        <taxon>Spermatophyta</taxon>
        <taxon>Magnoliopsida</taxon>
        <taxon>eudicotyledons</taxon>
        <taxon>Gunneridae</taxon>
        <taxon>Pentapetalae</taxon>
        <taxon>rosids</taxon>
        <taxon>fabids</taxon>
        <taxon>Malpighiales</taxon>
        <taxon>Erythroxylaceae</taxon>
        <taxon>Erythroxylum</taxon>
    </lineage>
</organism>
<comment type="function">
    <text evidence="9">Mediates both low-affinity uptake and efflux of sugar across the membrane.</text>
</comment>
<keyword evidence="4 9" id="KW-0762">Sugar transport</keyword>
<name>A0AAV8SL94_9ROSI</name>
<dbReference type="GO" id="GO:0051119">
    <property type="term" value="F:sugar transmembrane transporter activity"/>
    <property type="evidence" value="ECO:0007669"/>
    <property type="project" value="InterPro"/>
</dbReference>
<evidence type="ECO:0000313" key="10">
    <source>
        <dbReference type="EMBL" id="KAJ8753041.1"/>
    </source>
</evidence>
<keyword evidence="6" id="KW-0677">Repeat</keyword>
<dbReference type="Proteomes" id="UP001159364">
    <property type="component" value="Linkage Group LG10"/>
</dbReference>
<comment type="subcellular location">
    <subcellularLocation>
        <location evidence="9">Cell membrane</location>
        <topology evidence="9">Multi-pass membrane protein</topology>
    </subcellularLocation>
    <subcellularLocation>
        <location evidence="1">Endomembrane system</location>
        <topology evidence="1">Multi-pass membrane protein</topology>
    </subcellularLocation>
</comment>
<evidence type="ECO:0000256" key="4">
    <source>
        <dbReference type="ARBA" id="ARBA00022597"/>
    </source>
</evidence>
<dbReference type="GO" id="GO:0012505">
    <property type="term" value="C:endomembrane system"/>
    <property type="evidence" value="ECO:0007669"/>
    <property type="project" value="UniProtKB-SubCell"/>
</dbReference>
<dbReference type="Pfam" id="PF03083">
    <property type="entry name" value="MtN3_slv"/>
    <property type="match status" value="2"/>
</dbReference>
<feature type="transmembrane region" description="Helical" evidence="9">
    <location>
        <begin position="99"/>
        <end position="119"/>
    </location>
</feature>
<keyword evidence="3 9" id="KW-0813">Transport</keyword>
<dbReference type="GO" id="GO:0005886">
    <property type="term" value="C:plasma membrane"/>
    <property type="evidence" value="ECO:0007669"/>
    <property type="project" value="UniProtKB-SubCell"/>
</dbReference>
<evidence type="ECO:0000256" key="9">
    <source>
        <dbReference type="RuleBase" id="RU910715"/>
    </source>
</evidence>
<dbReference type="PANTHER" id="PTHR10791">
    <property type="entry name" value="RAG1-ACTIVATING PROTEIN 1"/>
    <property type="match status" value="1"/>
</dbReference>
<keyword evidence="7 9" id="KW-1133">Transmembrane helix</keyword>
<evidence type="ECO:0000256" key="2">
    <source>
        <dbReference type="ARBA" id="ARBA00007809"/>
    </source>
</evidence>
<dbReference type="FunFam" id="1.20.1280.290:FF:000001">
    <property type="entry name" value="Bidirectional sugar transporter SWEET"/>
    <property type="match status" value="1"/>
</dbReference>
<reference evidence="10 11" key="1">
    <citation type="submission" date="2021-09" db="EMBL/GenBank/DDBJ databases">
        <title>Genomic insights and catalytic innovation underlie evolution of tropane alkaloids biosynthesis.</title>
        <authorList>
            <person name="Wang Y.-J."/>
            <person name="Tian T."/>
            <person name="Huang J.-P."/>
            <person name="Huang S.-X."/>
        </authorList>
    </citation>
    <scope>NUCLEOTIDE SEQUENCE [LARGE SCALE GENOMIC DNA]</scope>
    <source>
        <strain evidence="10">KIB-2018</strain>
        <tissue evidence="10">Leaf</tissue>
    </source>
</reference>
<dbReference type="InterPro" id="IPR004316">
    <property type="entry name" value="SWEET_rpt"/>
</dbReference>
<keyword evidence="5 9" id="KW-0812">Transmembrane</keyword>
<evidence type="ECO:0000256" key="8">
    <source>
        <dbReference type="ARBA" id="ARBA00023136"/>
    </source>
</evidence>